<name>A0A165D1S4_EXIGL</name>
<protein>
    <recommendedName>
        <fullName evidence="1">N-acetyltransferase domain-containing protein</fullName>
    </recommendedName>
</protein>
<keyword evidence="3" id="KW-1185">Reference proteome</keyword>
<dbReference type="CDD" id="cd04301">
    <property type="entry name" value="NAT_SF"/>
    <property type="match status" value="1"/>
</dbReference>
<gene>
    <name evidence="2" type="ORF">EXIGLDRAFT_754267</name>
</gene>
<dbReference type="InParanoid" id="A0A165D1S4"/>
<dbReference type="PANTHER" id="PTHR42791">
    <property type="entry name" value="GNAT FAMILY ACETYLTRANSFERASE"/>
    <property type="match status" value="1"/>
</dbReference>
<dbReference type="GO" id="GO:0016747">
    <property type="term" value="F:acyltransferase activity, transferring groups other than amino-acyl groups"/>
    <property type="evidence" value="ECO:0007669"/>
    <property type="project" value="InterPro"/>
</dbReference>
<dbReference type="EMBL" id="KV426260">
    <property type="protein sequence ID" value="KZV83648.1"/>
    <property type="molecule type" value="Genomic_DNA"/>
</dbReference>
<evidence type="ECO:0000259" key="1">
    <source>
        <dbReference type="PROSITE" id="PS51186"/>
    </source>
</evidence>
<dbReference type="InterPro" id="IPR000182">
    <property type="entry name" value="GNAT_dom"/>
</dbReference>
<dbReference type="PANTHER" id="PTHR42791:SF2">
    <property type="entry name" value="N-ACETYLTRANSFERASE DOMAIN-CONTAINING PROTEIN"/>
    <property type="match status" value="1"/>
</dbReference>
<dbReference type="Gene3D" id="3.40.630.30">
    <property type="match status" value="1"/>
</dbReference>
<dbReference type="InterPro" id="IPR016181">
    <property type="entry name" value="Acyl_CoA_acyltransferase"/>
</dbReference>
<dbReference type="PROSITE" id="PS51186">
    <property type="entry name" value="GNAT"/>
    <property type="match status" value="1"/>
</dbReference>
<dbReference type="AlphaFoldDB" id="A0A165D1S4"/>
<dbReference type="OrthoDB" id="2744543at2759"/>
<reference evidence="2 3" key="1">
    <citation type="journal article" date="2016" name="Mol. Biol. Evol.">
        <title>Comparative Genomics of Early-Diverging Mushroom-Forming Fungi Provides Insights into the Origins of Lignocellulose Decay Capabilities.</title>
        <authorList>
            <person name="Nagy L.G."/>
            <person name="Riley R."/>
            <person name="Tritt A."/>
            <person name="Adam C."/>
            <person name="Daum C."/>
            <person name="Floudas D."/>
            <person name="Sun H."/>
            <person name="Yadav J.S."/>
            <person name="Pangilinan J."/>
            <person name="Larsson K.H."/>
            <person name="Matsuura K."/>
            <person name="Barry K."/>
            <person name="Labutti K."/>
            <person name="Kuo R."/>
            <person name="Ohm R.A."/>
            <person name="Bhattacharya S.S."/>
            <person name="Shirouzu T."/>
            <person name="Yoshinaga Y."/>
            <person name="Martin F.M."/>
            <person name="Grigoriev I.V."/>
            <person name="Hibbett D.S."/>
        </authorList>
    </citation>
    <scope>NUCLEOTIDE SEQUENCE [LARGE SCALE GENOMIC DNA]</scope>
    <source>
        <strain evidence="2 3">HHB12029</strain>
    </source>
</reference>
<organism evidence="2 3">
    <name type="scientific">Exidia glandulosa HHB12029</name>
    <dbReference type="NCBI Taxonomy" id="1314781"/>
    <lineage>
        <taxon>Eukaryota</taxon>
        <taxon>Fungi</taxon>
        <taxon>Dikarya</taxon>
        <taxon>Basidiomycota</taxon>
        <taxon>Agaricomycotina</taxon>
        <taxon>Agaricomycetes</taxon>
        <taxon>Auriculariales</taxon>
        <taxon>Exidiaceae</taxon>
        <taxon>Exidia</taxon>
    </lineage>
</organism>
<sequence length="212" mass="22986">MTSKPAYIVRAAVLADAAAIAHVQIESFNAALCNQRLRPFAAQDPDGFLAWHNKRNESIISGGEGSMFWLVAHLPDSQDIAAVARYERVDDACAVPLEPVTDVPFGGPEQIQFFEELDRMHRQFMRSRPHYCLHILATLPARQGQGAASALLRHVSDIADAQGRPIYLEAAPGSLPVYLKNGFTPAGAVLRIPAGTTGIQDSVVTAMIRETA</sequence>
<proteinExistence type="predicted"/>
<dbReference type="Proteomes" id="UP000077266">
    <property type="component" value="Unassembled WGS sequence"/>
</dbReference>
<evidence type="ECO:0000313" key="3">
    <source>
        <dbReference type="Proteomes" id="UP000077266"/>
    </source>
</evidence>
<dbReference type="InterPro" id="IPR052523">
    <property type="entry name" value="Trichothecene_AcTrans"/>
</dbReference>
<feature type="domain" description="N-acetyltransferase" evidence="1">
    <location>
        <begin position="35"/>
        <end position="210"/>
    </location>
</feature>
<accession>A0A165D1S4</accession>
<dbReference type="SUPFAM" id="SSF55729">
    <property type="entry name" value="Acyl-CoA N-acyltransferases (Nat)"/>
    <property type="match status" value="1"/>
</dbReference>
<evidence type="ECO:0000313" key="2">
    <source>
        <dbReference type="EMBL" id="KZV83648.1"/>
    </source>
</evidence>
<dbReference type="Pfam" id="PF00583">
    <property type="entry name" value="Acetyltransf_1"/>
    <property type="match status" value="1"/>
</dbReference>